<dbReference type="PROSITE" id="PS51841">
    <property type="entry name" value="LTD"/>
    <property type="match status" value="1"/>
</dbReference>
<protein>
    <recommendedName>
        <fullName evidence="1">LTD domain-containing protein</fullName>
    </recommendedName>
</protein>
<dbReference type="Proteomes" id="UP001056539">
    <property type="component" value="Chromosome"/>
</dbReference>
<evidence type="ECO:0000313" key="3">
    <source>
        <dbReference type="Proteomes" id="UP001056539"/>
    </source>
</evidence>
<proteinExistence type="predicted"/>
<organism evidence="2 3">
    <name type="scientific">Thermospira aquatica</name>
    <dbReference type="NCBI Taxonomy" id="2828656"/>
    <lineage>
        <taxon>Bacteria</taxon>
        <taxon>Pseudomonadati</taxon>
        <taxon>Spirochaetota</taxon>
        <taxon>Spirochaetia</taxon>
        <taxon>Brevinematales</taxon>
        <taxon>Thermospiraceae</taxon>
        <taxon>Thermospira</taxon>
    </lineage>
</organism>
<evidence type="ECO:0000259" key="1">
    <source>
        <dbReference type="PROSITE" id="PS51841"/>
    </source>
</evidence>
<sequence>MRGFLFFLLFPCWGISLTISEIFYGGDLFIPDSERYLEILNDGSEPVDMSKLTVLVPRSDTSTVAITLKQGNFILFEGEAHTTNWILLPGRRAVILSEDYNTGGRLLSWDTNTLLFKPSSKTSWTYSWANRLHLFRLVYNGEEISPPPNIPLSISEKGKALVWRNGSWQEDFPRPGQAKSVRILAPRVVCLGTSVPIVIESGESVSALCVKRYPSGQQDIYPLSGTSPYVVTLPGAFSHGETWILSCGGVFHKIRFLDTNLSSPYSAHLMISEILTSPKKDYSGGGWTGSDGGGTVNENDEWIEIFNRSSESIRISNWYLEHITSQGRGYRRLRLRYDGSTGVVSSSDGFLSPESLGILSVENGLANKATIILYDDHPLWGRKVAMFSYEFKNVSSSLATYEEYSLQRVPHNAPDHIARWEIFPSTYGAINGSGPYLVMQWNESDPKRLDIFMSDPQIQRGKVFLQARSELGKAFVEFGGEDGFFSGFLRVGRSGEVCDLFVKNGGKNTLIYTNEYGIFSWDFFYREDGWNFPEQGQTVKDFVIYPNPAFRSSEIYLSKVISGAKIIIFDEKGRVLTTMQSHGEEYLVWKTPEKPGLYCFLVSYGGVSVSRWLLVR</sequence>
<keyword evidence="3" id="KW-1185">Reference proteome</keyword>
<dbReference type="InterPro" id="IPR001322">
    <property type="entry name" value="Lamin_tail_dom"/>
</dbReference>
<reference evidence="2" key="1">
    <citation type="submission" date="2021-04" db="EMBL/GenBank/DDBJ databases">
        <authorList>
            <person name="Postec A."/>
        </authorList>
    </citation>
    <scope>NUCLEOTIDE SEQUENCE</scope>
    <source>
        <strain evidence="2">F1F22</strain>
    </source>
</reference>
<dbReference type="RefSeq" id="WP_271436431.1">
    <property type="nucleotide sequence ID" value="NZ_CP073355.1"/>
</dbReference>
<name>A0AAX3BG67_9SPIR</name>
<evidence type="ECO:0000313" key="2">
    <source>
        <dbReference type="EMBL" id="URA11299.1"/>
    </source>
</evidence>
<dbReference type="SUPFAM" id="SSF74853">
    <property type="entry name" value="Lamin A/C globular tail domain"/>
    <property type="match status" value="1"/>
</dbReference>
<accession>A0AAX3BG67</accession>
<feature type="domain" description="LTD" evidence="1">
    <location>
        <begin position="263"/>
        <end position="391"/>
    </location>
</feature>
<dbReference type="InterPro" id="IPR036415">
    <property type="entry name" value="Lamin_tail_dom_sf"/>
</dbReference>
<dbReference type="AlphaFoldDB" id="A0AAX3BG67"/>
<dbReference type="EMBL" id="CP073355">
    <property type="protein sequence ID" value="URA11299.1"/>
    <property type="molecule type" value="Genomic_DNA"/>
</dbReference>
<reference evidence="2" key="2">
    <citation type="submission" date="2022-06" db="EMBL/GenBank/DDBJ databases">
        <title>Thermospira aquatica gen. nov., sp. nov.</title>
        <authorList>
            <person name="Ben Ali Gam Z."/>
            <person name="Labat M."/>
        </authorList>
    </citation>
    <scope>NUCLEOTIDE SEQUENCE</scope>
    <source>
        <strain evidence="2">F1F22</strain>
    </source>
</reference>
<gene>
    <name evidence="2" type="ORF">KDW03_05755</name>
</gene>
<dbReference type="KEGG" id="taqu:KDW03_05755"/>